<sequence length="159" mass="18293">MRTICPRPGRLSLIRCGSSRRRHRTRWCTGWRRCWPCATRTTAGRERWPSCGRSLRRRCATGWSDAFRYRESRLAFRTRERVCSTRSCRCSTFVWRGAAFGRVDCPSPCRPGWCRGRRVEPARGATSPRMSSLTARMRTMKNPRSATHPSANPLDASPA</sequence>
<feature type="region of interest" description="Disordered" evidence="1">
    <location>
        <begin position="140"/>
        <end position="159"/>
    </location>
</feature>
<proteinExistence type="predicted"/>
<evidence type="ECO:0000313" key="2">
    <source>
        <dbReference type="EMBL" id="CAG6459197.1"/>
    </source>
</evidence>
<dbReference type="EMBL" id="HBUE01037068">
    <property type="protein sequence ID" value="CAG6459197.1"/>
    <property type="molecule type" value="Transcribed_RNA"/>
</dbReference>
<organism evidence="2">
    <name type="scientific">Culex pipiens</name>
    <name type="common">House mosquito</name>
    <dbReference type="NCBI Taxonomy" id="7175"/>
    <lineage>
        <taxon>Eukaryota</taxon>
        <taxon>Metazoa</taxon>
        <taxon>Ecdysozoa</taxon>
        <taxon>Arthropoda</taxon>
        <taxon>Hexapoda</taxon>
        <taxon>Insecta</taxon>
        <taxon>Pterygota</taxon>
        <taxon>Neoptera</taxon>
        <taxon>Endopterygota</taxon>
        <taxon>Diptera</taxon>
        <taxon>Nematocera</taxon>
        <taxon>Culicoidea</taxon>
        <taxon>Culicidae</taxon>
        <taxon>Culicinae</taxon>
        <taxon>Culicini</taxon>
        <taxon>Culex</taxon>
        <taxon>Culex</taxon>
    </lineage>
</organism>
<accession>A0A8D8ALD4</accession>
<evidence type="ECO:0000256" key="1">
    <source>
        <dbReference type="SAM" id="MobiDB-lite"/>
    </source>
</evidence>
<name>A0A8D8ALD4_CULPI</name>
<dbReference type="AlphaFoldDB" id="A0A8D8ALD4"/>
<reference evidence="2" key="1">
    <citation type="submission" date="2021-05" db="EMBL/GenBank/DDBJ databases">
        <authorList>
            <person name="Alioto T."/>
            <person name="Alioto T."/>
            <person name="Gomez Garrido J."/>
        </authorList>
    </citation>
    <scope>NUCLEOTIDE SEQUENCE</scope>
</reference>
<protein>
    <submittedName>
        <fullName evidence="2">(northern house mosquito) hypothetical protein</fullName>
    </submittedName>
</protein>